<evidence type="ECO:0000313" key="6">
    <source>
        <dbReference type="EMBL" id="KKN97514.1"/>
    </source>
</evidence>
<name>A0A0F9V0L2_9ZZZZ</name>
<dbReference type="GO" id="GO:0009306">
    <property type="term" value="P:protein secretion"/>
    <property type="evidence" value="ECO:0007669"/>
    <property type="project" value="InterPro"/>
</dbReference>
<dbReference type="GO" id="GO:0097347">
    <property type="term" value="C:TAM protein secretion complex"/>
    <property type="evidence" value="ECO:0007669"/>
    <property type="project" value="TreeGrafter"/>
</dbReference>
<dbReference type="PANTHER" id="PTHR36985:SF1">
    <property type="entry name" value="TRANSLOCATION AND ASSEMBLY MODULE SUBUNIT TAMB"/>
    <property type="match status" value="1"/>
</dbReference>
<keyword evidence="4" id="KW-0472">Membrane</keyword>
<evidence type="ECO:0000256" key="4">
    <source>
        <dbReference type="ARBA" id="ARBA00023136"/>
    </source>
</evidence>
<keyword evidence="3" id="KW-1133">Transmembrane helix</keyword>
<gene>
    <name evidence="6" type="ORF">LCGC14_0156330</name>
</gene>
<dbReference type="AlphaFoldDB" id="A0A0F9V0L2"/>
<proteinExistence type="predicted"/>
<comment type="caution">
    <text evidence="6">The sequence shown here is derived from an EMBL/GenBank/DDBJ whole genome shotgun (WGS) entry which is preliminary data.</text>
</comment>
<dbReference type="PANTHER" id="PTHR36985">
    <property type="entry name" value="TRANSLOCATION AND ASSEMBLY MODULE SUBUNIT TAMB"/>
    <property type="match status" value="1"/>
</dbReference>
<dbReference type="EMBL" id="LAZR01000057">
    <property type="protein sequence ID" value="KKN97514.1"/>
    <property type="molecule type" value="Genomic_DNA"/>
</dbReference>
<evidence type="ECO:0000256" key="2">
    <source>
        <dbReference type="ARBA" id="ARBA00022692"/>
    </source>
</evidence>
<organism evidence="6">
    <name type="scientific">marine sediment metagenome</name>
    <dbReference type="NCBI Taxonomy" id="412755"/>
    <lineage>
        <taxon>unclassified sequences</taxon>
        <taxon>metagenomes</taxon>
        <taxon>ecological metagenomes</taxon>
    </lineage>
</organism>
<protein>
    <recommendedName>
        <fullName evidence="5">Translocation and assembly module TamB C-terminal domain-containing protein</fullName>
    </recommendedName>
</protein>
<dbReference type="InterPro" id="IPR007452">
    <property type="entry name" value="TamB_C"/>
</dbReference>
<evidence type="ECO:0000259" key="5">
    <source>
        <dbReference type="Pfam" id="PF04357"/>
    </source>
</evidence>
<accession>A0A0F9V0L2</accession>
<dbReference type="GO" id="GO:0005886">
    <property type="term" value="C:plasma membrane"/>
    <property type="evidence" value="ECO:0007669"/>
    <property type="project" value="InterPro"/>
</dbReference>
<feature type="domain" description="Translocation and assembly module TamB C-terminal" evidence="5">
    <location>
        <begin position="912"/>
        <end position="1238"/>
    </location>
</feature>
<keyword evidence="2" id="KW-0812">Transmembrane</keyword>
<dbReference type="Pfam" id="PF04357">
    <property type="entry name" value="TamB"/>
    <property type="match status" value="1"/>
</dbReference>
<evidence type="ECO:0000256" key="1">
    <source>
        <dbReference type="ARBA" id="ARBA00004167"/>
    </source>
</evidence>
<reference evidence="6" key="1">
    <citation type="journal article" date="2015" name="Nature">
        <title>Complex archaea that bridge the gap between prokaryotes and eukaryotes.</title>
        <authorList>
            <person name="Spang A."/>
            <person name="Saw J.H."/>
            <person name="Jorgensen S.L."/>
            <person name="Zaremba-Niedzwiedzka K."/>
            <person name="Martijn J."/>
            <person name="Lind A.E."/>
            <person name="van Eijk R."/>
            <person name="Schleper C."/>
            <person name="Guy L."/>
            <person name="Ettema T.J."/>
        </authorList>
    </citation>
    <scope>NUCLEOTIDE SEQUENCE</scope>
</reference>
<comment type="subcellular location">
    <subcellularLocation>
        <location evidence="1">Membrane</location>
        <topology evidence="1">Single-pass membrane protein</topology>
    </subcellularLocation>
</comment>
<evidence type="ECO:0000256" key="3">
    <source>
        <dbReference type="ARBA" id="ARBA00022989"/>
    </source>
</evidence>
<sequence>MIWFVTKIFLRGLLILAGLIALLCLLLASESVNRWIFERAMGVEPRLELVLNSGHLWRGWNFERIAWQDQALQVVVDDVDLSWSPGCLSAGKLCINHLDIAEIRVNVLPAEEEPPTERQPIVLPDLDLPLDIQLERLQIGSVWLDDDAPLLTRVLLSADVIDNQLVINEFTGIGPDVDWSLDGRVQLFGEWPLQIRSDITLPAVNERELNVGLELGGTAAEMTVQARTSGYIDGRLDASVEPLDPSLPLRLEWQSEPFLALSTLPETLTLEAFTLILRGNLDQGYALQADGSLPGEGGEIDLSLAALIRETGLSDLDLKLLVKDEPERYLALTGGAAWGEELAANVQLDLQRFPWQWLYPQDLGEIELEQLQVEATLQGMDFTSDIDGTISGIAGQRVTIDMAVAGNPESITIAPLMLETEAGRASGEVMLALDEGVEWDVQLLLEQLDPGIFVADLPGDLNGPITSTGSLLDGELQLAANWDVEGTLRERPLELSGALAKQAQAWEFSNLQLRQGANRISGDGEWGEQIAADLAIQLTDLETLWPGLTGQLVGKVTAGGNAQAPAITANLQGERIGYEEMGLDSLDVQGRVELTDTLPGNLTVSASRLRSGETYFGNLMLEIDGDRDAHNLLVDLQNGIVELSTRLSGSLNDERWLGQLTDGQVTSQDMTWRLVESASIAYRLPTGALSLGEHCWTHEGGRLCFNGDQQLMPDRQLALTLEDFPLTSLENFLPEDFAWAGTLDADVSFAQPEGSKPTAEITVSSLDGILSVSSPEQTLEFPYSRLELNSQLTPDEARNRLILAGETLGELEIQADVADPTGEQSLSGQYRLDGFQLDFIRPFLPGVEVVQGELNGNGLLSGVLTDPQIEGVVALQNGQISGPELPVSFDQLGVTVAIEGQSADIQGDWRSGEDGQGSLSGAITWAPELDISLALQGRSLPVTVPPYANLLVSPDLTVSMVDNQLRIRGELAIPEGDITVRELPEQAVKVSPDVVIVGDQEEAEEEAMPLDVSARVTLLIGDQLRFSGFGLTGRLSGQMEVREDMTASGDLNILDGRFRRFGQRLSLRQAQILFAGPISQPFLNIEAVRRVDEVLAGLRLTGRAESPQSEVFSEPAMPQEQALSYLVLGRPLGGDGGDNNMVGQAALALGMAGSGPLAQNIAGRLGIEDFQLETEGSGAGTQVVAAGYLTDKLSLRYGVGVFEPASQVGLRYDLTRRLYLEAVSGFASSLDFFYRIDF</sequence>